<organism evidence="3 4">
    <name type="scientific">Prorocentrum cordatum</name>
    <dbReference type="NCBI Taxonomy" id="2364126"/>
    <lineage>
        <taxon>Eukaryota</taxon>
        <taxon>Sar</taxon>
        <taxon>Alveolata</taxon>
        <taxon>Dinophyceae</taxon>
        <taxon>Prorocentrales</taxon>
        <taxon>Prorocentraceae</taxon>
        <taxon>Prorocentrum</taxon>
    </lineage>
</organism>
<feature type="region of interest" description="Disordered" evidence="1">
    <location>
        <begin position="21"/>
        <end position="44"/>
    </location>
</feature>
<dbReference type="Proteomes" id="UP001189429">
    <property type="component" value="Unassembled WGS sequence"/>
</dbReference>
<evidence type="ECO:0000313" key="3">
    <source>
        <dbReference type="EMBL" id="CAK0853763.1"/>
    </source>
</evidence>
<proteinExistence type="predicted"/>
<evidence type="ECO:0000259" key="2">
    <source>
        <dbReference type="Pfam" id="PF24549"/>
    </source>
</evidence>
<sequence>MGPAPAVPLGPIAVSRPRQLVAGGAGGGGAAAGGARKPPEATPDAQLSSVLEGLGAEGLRSMLTGALESLYQDRIKPMASYVKGRLKERSNPEPIVKSFVELYSQHSDLFLVQQPAA</sequence>
<evidence type="ECO:0000313" key="4">
    <source>
        <dbReference type="Proteomes" id="UP001189429"/>
    </source>
</evidence>
<name>A0ABN9U5U5_9DINO</name>
<evidence type="ECO:0000256" key="1">
    <source>
        <dbReference type="SAM" id="MobiDB-lite"/>
    </source>
</evidence>
<keyword evidence="4" id="KW-1185">Reference proteome</keyword>
<feature type="domain" description="DUF7602" evidence="2">
    <location>
        <begin position="61"/>
        <end position="115"/>
    </location>
</feature>
<feature type="compositionally biased region" description="Gly residues" evidence="1">
    <location>
        <begin position="23"/>
        <end position="32"/>
    </location>
</feature>
<feature type="non-terminal residue" evidence="3">
    <location>
        <position position="117"/>
    </location>
</feature>
<comment type="caution">
    <text evidence="3">The sequence shown here is derived from an EMBL/GenBank/DDBJ whole genome shotgun (WGS) entry which is preliminary data.</text>
</comment>
<accession>A0ABN9U5U5</accession>
<dbReference type="EMBL" id="CAUYUJ010015424">
    <property type="protein sequence ID" value="CAK0853763.1"/>
    <property type="molecule type" value="Genomic_DNA"/>
</dbReference>
<protein>
    <recommendedName>
        <fullName evidence="2">DUF7602 domain-containing protein</fullName>
    </recommendedName>
</protein>
<dbReference type="InterPro" id="IPR056022">
    <property type="entry name" value="DUF7602"/>
</dbReference>
<reference evidence="3" key="1">
    <citation type="submission" date="2023-10" db="EMBL/GenBank/DDBJ databases">
        <authorList>
            <person name="Chen Y."/>
            <person name="Shah S."/>
            <person name="Dougan E. K."/>
            <person name="Thang M."/>
            <person name="Chan C."/>
        </authorList>
    </citation>
    <scope>NUCLEOTIDE SEQUENCE [LARGE SCALE GENOMIC DNA]</scope>
</reference>
<gene>
    <name evidence="3" type="ORF">PCOR1329_LOCUS45130</name>
</gene>
<dbReference type="Pfam" id="PF24549">
    <property type="entry name" value="DUF7602"/>
    <property type="match status" value="1"/>
</dbReference>